<dbReference type="InterPro" id="IPR003594">
    <property type="entry name" value="HATPase_dom"/>
</dbReference>
<dbReference type="CDD" id="cd00082">
    <property type="entry name" value="HisKA"/>
    <property type="match status" value="1"/>
</dbReference>
<evidence type="ECO:0000256" key="4">
    <source>
        <dbReference type="SAM" id="Phobius"/>
    </source>
</evidence>
<dbReference type="SMART" id="SM00388">
    <property type="entry name" value="HisKA"/>
    <property type="match status" value="1"/>
</dbReference>
<dbReference type="AlphaFoldDB" id="A0A7D7N6Z9"/>
<dbReference type="RefSeq" id="WP_182121911.1">
    <property type="nucleotide sequence ID" value="NZ_CP059567.1"/>
</dbReference>
<dbReference type="EMBL" id="CP059567">
    <property type="protein sequence ID" value="QMT40181.1"/>
    <property type="molecule type" value="Genomic_DNA"/>
</dbReference>
<evidence type="ECO:0000313" key="7">
    <source>
        <dbReference type="Proteomes" id="UP000514752"/>
    </source>
</evidence>
<dbReference type="Pfam" id="PF25323">
    <property type="entry name" value="6TM_PilS"/>
    <property type="match status" value="1"/>
</dbReference>
<evidence type="ECO:0000256" key="1">
    <source>
        <dbReference type="ARBA" id="ARBA00000085"/>
    </source>
</evidence>
<evidence type="ECO:0000256" key="2">
    <source>
        <dbReference type="ARBA" id="ARBA00012438"/>
    </source>
</evidence>
<dbReference type="KEGG" id="nsg:H3L94_10085"/>
<feature type="transmembrane region" description="Helical" evidence="4">
    <location>
        <begin position="99"/>
        <end position="123"/>
    </location>
</feature>
<dbReference type="InterPro" id="IPR004358">
    <property type="entry name" value="Sig_transdc_His_kin-like_C"/>
</dbReference>
<reference evidence="6 7" key="1">
    <citation type="submission" date="2020-07" db="EMBL/GenBank/DDBJ databases">
        <title>Genomic diversity of species in the Neisseriaceae family.</title>
        <authorList>
            <person name="Vincent A.T."/>
            <person name="Bernet E."/>
            <person name="Veyrier F.J."/>
        </authorList>
    </citation>
    <scope>NUCLEOTIDE SEQUENCE [LARGE SCALE GENOMIC DNA]</scope>
    <source>
        <strain evidence="6 7">DSM 22244</strain>
    </source>
</reference>
<dbReference type="PANTHER" id="PTHR43065">
    <property type="entry name" value="SENSOR HISTIDINE KINASE"/>
    <property type="match status" value="1"/>
</dbReference>
<dbReference type="Proteomes" id="UP000514752">
    <property type="component" value="Chromosome"/>
</dbReference>
<feature type="transmembrane region" description="Helical" evidence="4">
    <location>
        <begin position="61"/>
        <end position="79"/>
    </location>
</feature>
<sequence>MNATAPTQEDWDRQLERLPGLMNIARVSLLLSLVTFHVLVSTYGDEIGLKLRALPLFSAPFYLWAVVYGTLILISLFAPNWQRQGTQMPNARAVADITMIAWLMHIGGGVGSGLGILILPFLVTSCLMSYGRYSLLYASYAVMLLLLSTGMLYWPFKDDSDASFMVQTVVLSGSCYLVAVLTSFSASFLNKATSSLSRHRRAFDRLKGLNELVLNHVNEAVVVLDVGQRVWLMNRQAQNYFPWLQREQQAPAFAWLVQRWQRYPSRAFVTRTEIDGQAVQIRARPLVREDESLLMLFIRSQKDLAAEALSTKLAALGQLTANLAHEIRNPLSAIRQSNGLLSEDNDNPLTAKLHGIIDNNIARIDKMLEEVSSLNKSDRLNPETINLMAFWLAFKNEFLLIRPQAAPCIRFHMESGGSPVKVRFDSAHLQQILWNLLNNAWQHGSQQKGSITVLVKPLQDRHAVSLMVIDDGPGVPAENQAQLFEPFFTTRAEGTGLGLYVARELAHANLGQLDYHPAVKGFELILPRENDE</sequence>
<keyword evidence="6" id="KW-0808">Transferase</keyword>
<accession>A0A7D7N6Z9</accession>
<feature type="transmembrane region" description="Helical" evidence="4">
    <location>
        <begin position="168"/>
        <end position="190"/>
    </location>
</feature>
<comment type="catalytic activity">
    <reaction evidence="1">
        <text>ATP + protein L-histidine = ADP + protein N-phospho-L-histidine.</text>
        <dbReference type="EC" id="2.7.13.3"/>
    </reaction>
</comment>
<keyword evidence="4" id="KW-1133">Transmembrane helix</keyword>
<dbReference type="Gene3D" id="1.10.287.130">
    <property type="match status" value="1"/>
</dbReference>
<dbReference type="SUPFAM" id="SSF47384">
    <property type="entry name" value="Homodimeric domain of signal transducing histidine kinase"/>
    <property type="match status" value="1"/>
</dbReference>
<dbReference type="SUPFAM" id="SSF55874">
    <property type="entry name" value="ATPase domain of HSP90 chaperone/DNA topoisomerase II/histidine kinase"/>
    <property type="match status" value="1"/>
</dbReference>
<evidence type="ECO:0000313" key="6">
    <source>
        <dbReference type="EMBL" id="QMT40181.1"/>
    </source>
</evidence>
<keyword evidence="4" id="KW-0472">Membrane</keyword>
<dbReference type="InterPro" id="IPR036097">
    <property type="entry name" value="HisK_dim/P_sf"/>
</dbReference>
<dbReference type="EC" id="2.7.13.3" evidence="2"/>
<dbReference type="PRINTS" id="PR00344">
    <property type="entry name" value="BCTRLSENSOR"/>
</dbReference>
<keyword evidence="4" id="KW-0812">Transmembrane</keyword>
<keyword evidence="3" id="KW-0597">Phosphoprotein</keyword>
<feature type="domain" description="Histidine kinase" evidence="5">
    <location>
        <begin position="322"/>
        <end position="515"/>
    </location>
</feature>
<dbReference type="Pfam" id="PF02518">
    <property type="entry name" value="HATPase_c"/>
    <property type="match status" value="1"/>
</dbReference>
<feature type="transmembrane region" description="Helical" evidence="4">
    <location>
        <begin position="135"/>
        <end position="156"/>
    </location>
</feature>
<dbReference type="InterPro" id="IPR005467">
    <property type="entry name" value="His_kinase_dom"/>
</dbReference>
<dbReference type="GO" id="GO:0000155">
    <property type="term" value="F:phosphorelay sensor kinase activity"/>
    <property type="evidence" value="ECO:0007669"/>
    <property type="project" value="InterPro"/>
</dbReference>
<protein>
    <recommendedName>
        <fullName evidence="2">histidine kinase</fullName>
        <ecNumber evidence="2">2.7.13.3</ecNumber>
    </recommendedName>
</protein>
<keyword evidence="6" id="KW-0418">Kinase</keyword>
<dbReference type="InterPro" id="IPR036890">
    <property type="entry name" value="HATPase_C_sf"/>
</dbReference>
<proteinExistence type="predicted"/>
<dbReference type="PROSITE" id="PS50109">
    <property type="entry name" value="HIS_KIN"/>
    <property type="match status" value="1"/>
</dbReference>
<evidence type="ECO:0000256" key="3">
    <source>
        <dbReference type="ARBA" id="ARBA00022553"/>
    </source>
</evidence>
<evidence type="ECO:0000259" key="5">
    <source>
        <dbReference type="PROSITE" id="PS50109"/>
    </source>
</evidence>
<name>A0A7D7N6Z9_9NEIS</name>
<dbReference type="PANTHER" id="PTHR43065:SF52">
    <property type="entry name" value="SENSOR PROTEIN KINASE PILS"/>
    <property type="match status" value="1"/>
</dbReference>
<dbReference type="Pfam" id="PF00512">
    <property type="entry name" value="HisKA"/>
    <property type="match status" value="1"/>
</dbReference>
<feature type="transmembrane region" description="Helical" evidence="4">
    <location>
        <begin position="20"/>
        <end position="40"/>
    </location>
</feature>
<gene>
    <name evidence="6" type="ORF">H3L94_10085</name>
</gene>
<dbReference type="InterPro" id="IPR003661">
    <property type="entry name" value="HisK_dim/P_dom"/>
</dbReference>
<organism evidence="6 7">
    <name type="scientific">Neisseria shayeganii</name>
    <dbReference type="NCBI Taxonomy" id="607712"/>
    <lineage>
        <taxon>Bacteria</taxon>
        <taxon>Pseudomonadati</taxon>
        <taxon>Pseudomonadota</taxon>
        <taxon>Betaproteobacteria</taxon>
        <taxon>Neisseriales</taxon>
        <taxon>Neisseriaceae</taxon>
        <taxon>Neisseria</taxon>
    </lineage>
</organism>
<dbReference type="SMART" id="SM00387">
    <property type="entry name" value="HATPase_c"/>
    <property type="match status" value="1"/>
</dbReference>
<dbReference type="Gene3D" id="3.30.565.10">
    <property type="entry name" value="Histidine kinase-like ATPase, C-terminal domain"/>
    <property type="match status" value="1"/>
</dbReference>